<reference evidence="6" key="2">
    <citation type="journal article" date="2022" name="BMC Genomics">
        <title>Comparative genome analysis of mycobacteria focusing on tRNA and non-coding RNA.</title>
        <authorList>
            <person name="Behra P.R.K."/>
            <person name="Pettersson B.M.F."/>
            <person name="Ramesh M."/>
            <person name="Das S."/>
            <person name="Dasgupta S."/>
            <person name="Kirsebom L.A."/>
        </authorList>
    </citation>
    <scope>NUCLEOTIDE SEQUENCE</scope>
    <source>
        <strain evidence="6">DSM 44242</strain>
    </source>
</reference>
<dbReference type="Pfam" id="PF01638">
    <property type="entry name" value="HxlR"/>
    <property type="match status" value="1"/>
</dbReference>
<dbReference type="InterPro" id="IPR002577">
    <property type="entry name" value="HTH_HxlR"/>
</dbReference>
<accession>A0AAW5T3U1</accession>
<feature type="domain" description="HTH hxlR-type" evidence="5">
    <location>
        <begin position="17"/>
        <end position="115"/>
    </location>
</feature>
<name>A0AAW5T3U1_9MYCO</name>
<dbReference type="Gene3D" id="1.10.10.10">
    <property type="entry name" value="Winged helix-like DNA-binding domain superfamily/Winged helix DNA-binding domain"/>
    <property type="match status" value="1"/>
</dbReference>
<protein>
    <submittedName>
        <fullName evidence="6">Helix-turn-helix transcriptional regulator</fullName>
    </submittedName>
</protein>
<dbReference type="RefSeq" id="WP_081813990.1">
    <property type="nucleotide sequence ID" value="NZ_JACKVC010000016.1"/>
</dbReference>
<gene>
    <name evidence="6" type="ORF">H5P34_12405</name>
</gene>
<comment type="caution">
    <text evidence="6">The sequence shown here is derived from an EMBL/GenBank/DDBJ whole genome shotgun (WGS) entry which is preliminary data.</text>
</comment>
<dbReference type="AlphaFoldDB" id="A0AAW5T3U1"/>
<dbReference type="InterPro" id="IPR036390">
    <property type="entry name" value="WH_DNA-bd_sf"/>
</dbReference>
<evidence type="ECO:0000313" key="6">
    <source>
        <dbReference type="EMBL" id="MCV7388845.1"/>
    </source>
</evidence>
<evidence type="ECO:0000313" key="7">
    <source>
        <dbReference type="Proteomes" id="UP001141659"/>
    </source>
</evidence>
<feature type="compositionally biased region" description="Low complexity" evidence="4">
    <location>
        <begin position="127"/>
        <end position="143"/>
    </location>
</feature>
<feature type="compositionally biased region" description="Polar residues" evidence="4">
    <location>
        <begin position="144"/>
        <end position="156"/>
    </location>
</feature>
<dbReference type="GO" id="GO:0003677">
    <property type="term" value="F:DNA binding"/>
    <property type="evidence" value="ECO:0007669"/>
    <property type="project" value="UniProtKB-KW"/>
</dbReference>
<feature type="region of interest" description="Disordered" evidence="4">
    <location>
        <begin position="115"/>
        <end position="156"/>
    </location>
</feature>
<keyword evidence="1" id="KW-0805">Transcription regulation</keyword>
<evidence type="ECO:0000256" key="2">
    <source>
        <dbReference type="ARBA" id="ARBA00023125"/>
    </source>
</evidence>
<evidence type="ECO:0000259" key="5">
    <source>
        <dbReference type="PROSITE" id="PS51118"/>
    </source>
</evidence>
<dbReference type="PANTHER" id="PTHR33204">
    <property type="entry name" value="TRANSCRIPTIONAL REGULATOR, MARR FAMILY"/>
    <property type="match status" value="1"/>
</dbReference>
<sequence>MRRSGTMAVSKKEVGECPIDATLSVIDGRWKGTILWRLADGPMRTAELRRSIPDITERMLIRHLHDLVDAGIIDRHDAGTVPPCVHYSISEYGMTLAPVLAALCDWGRTHMEIQRTRRETEKRVQPRARAAAPTRPASPPSSAGNTRSPRRNSSPA</sequence>
<dbReference type="PROSITE" id="PS51118">
    <property type="entry name" value="HTH_HXLR"/>
    <property type="match status" value="1"/>
</dbReference>
<evidence type="ECO:0000256" key="1">
    <source>
        <dbReference type="ARBA" id="ARBA00023015"/>
    </source>
</evidence>
<evidence type="ECO:0000256" key="3">
    <source>
        <dbReference type="ARBA" id="ARBA00023163"/>
    </source>
</evidence>
<organism evidence="6 7">
    <name type="scientific">Mycolicibacterium porcinum</name>
    <dbReference type="NCBI Taxonomy" id="39693"/>
    <lineage>
        <taxon>Bacteria</taxon>
        <taxon>Bacillati</taxon>
        <taxon>Actinomycetota</taxon>
        <taxon>Actinomycetes</taxon>
        <taxon>Mycobacteriales</taxon>
        <taxon>Mycobacteriaceae</taxon>
        <taxon>Mycolicibacterium</taxon>
    </lineage>
</organism>
<dbReference type="Proteomes" id="UP001141659">
    <property type="component" value="Unassembled WGS sequence"/>
</dbReference>
<evidence type="ECO:0000256" key="4">
    <source>
        <dbReference type="SAM" id="MobiDB-lite"/>
    </source>
</evidence>
<dbReference type="SUPFAM" id="SSF46785">
    <property type="entry name" value="Winged helix' DNA-binding domain"/>
    <property type="match status" value="1"/>
</dbReference>
<dbReference type="PANTHER" id="PTHR33204:SF29">
    <property type="entry name" value="TRANSCRIPTIONAL REGULATOR"/>
    <property type="match status" value="1"/>
</dbReference>
<feature type="compositionally biased region" description="Basic and acidic residues" evidence="4">
    <location>
        <begin position="115"/>
        <end position="124"/>
    </location>
</feature>
<reference evidence="6" key="1">
    <citation type="submission" date="2020-07" db="EMBL/GenBank/DDBJ databases">
        <authorList>
            <person name="Pettersson B.M.F."/>
            <person name="Behra P.R.K."/>
            <person name="Ramesh M."/>
            <person name="Das S."/>
            <person name="Dasgupta S."/>
            <person name="Kirsebom L.A."/>
        </authorList>
    </citation>
    <scope>NUCLEOTIDE SEQUENCE</scope>
    <source>
        <strain evidence="6">DSM 44242</strain>
    </source>
</reference>
<dbReference type="InterPro" id="IPR036388">
    <property type="entry name" value="WH-like_DNA-bd_sf"/>
</dbReference>
<proteinExistence type="predicted"/>
<keyword evidence="2" id="KW-0238">DNA-binding</keyword>
<keyword evidence="3" id="KW-0804">Transcription</keyword>
<dbReference type="EMBL" id="JACKVC010000016">
    <property type="protein sequence ID" value="MCV7388845.1"/>
    <property type="molecule type" value="Genomic_DNA"/>
</dbReference>